<evidence type="ECO:0000256" key="3">
    <source>
        <dbReference type="ARBA" id="ARBA00022840"/>
    </source>
</evidence>
<keyword evidence="2" id="KW-0547">Nucleotide-binding</keyword>
<dbReference type="InterPro" id="IPR003959">
    <property type="entry name" value="ATPase_AAA_core"/>
</dbReference>
<dbReference type="InterPro" id="IPR027417">
    <property type="entry name" value="P-loop_NTPase"/>
</dbReference>
<keyword evidence="3" id="KW-0067">ATP-binding</keyword>
<dbReference type="AlphaFoldDB" id="A0A1I0KLF8"/>
<dbReference type="Pfam" id="PF00004">
    <property type="entry name" value="AAA"/>
    <property type="match status" value="1"/>
</dbReference>
<feature type="region of interest" description="Disordered" evidence="4">
    <location>
        <begin position="459"/>
        <end position="492"/>
    </location>
</feature>
<comment type="similarity">
    <text evidence="1">Belongs to the AAA ATPase family.</text>
</comment>
<dbReference type="InterPro" id="IPR050221">
    <property type="entry name" value="26S_Proteasome_ATPase"/>
</dbReference>
<gene>
    <name evidence="6" type="ORF">SAMN05421811_108321</name>
</gene>
<accession>A0A1I0KLF8</accession>
<feature type="domain" description="AAA+ ATPase" evidence="5">
    <location>
        <begin position="254"/>
        <end position="380"/>
    </location>
</feature>
<evidence type="ECO:0000259" key="5">
    <source>
        <dbReference type="SMART" id="SM00382"/>
    </source>
</evidence>
<dbReference type="GO" id="GO:0005524">
    <property type="term" value="F:ATP binding"/>
    <property type="evidence" value="ECO:0007669"/>
    <property type="project" value="UniProtKB-KW"/>
</dbReference>
<dbReference type="Gene3D" id="1.10.8.60">
    <property type="match status" value="1"/>
</dbReference>
<evidence type="ECO:0000256" key="4">
    <source>
        <dbReference type="SAM" id="MobiDB-lite"/>
    </source>
</evidence>
<reference evidence="6 7" key="1">
    <citation type="submission" date="2016-10" db="EMBL/GenBank/DDBJ databases">
        <authorList>
            <person name="de Groot N.N."/>
        </authorList>
    </citation>
    <scope>NUCLEOTIDE SEQUENCE [LARGE SCALE GENOMIC DNA]</scope>
    <source>
        <strain evidence="6 7">CGMCC 4.5598</strain>
    </source>
</reference>
<sequence length="492" mass="53534">MMATVTDIDPASARALAESLRQVYTAVAESIGADNAASPLITKVTEHLGCPLSDVVVVEERYRLYEHAALQTATDLYLDRHSPDARWFGIVGGERRWESVINMLLAAMRDGSRLLGRPDYGTAPVGPDATIEVVQLGLVATVAPDGTPVVLALSDREDYEPHSLLTVLATERGTATAVREEIDRLKRAHDPFRGQVLSFGFSEHRDNELLTFLPRPELAAEEVVLPEGRLETIEEHIVGVAELADRLTAAGQHLRRGLLLYGPPGTGKTHTTRYLIGRLREHTAVLITGPAMRRLDYAVALARRLQPSLVIIEDVDLIAEDRGHHETSPLLFSLLDAMDGIGGDADVTFVLTTNRVEALERALVQRPGRVDLAVEVPRPDAAARERLVRLYARGRQIDADTGKVVAATEGVTASFVKELLRRVIMIALRAGAPTLTDEHFDTALRAMAGDDQALTRALLGSQEGSREGASQGVVPTERKDTRTPARLSPPTC</sequence>
<dbReference type="SMART" id="SM00382">
    <property type="entry name" value="AAA"/>
    <property type="match status" value="1"/>
</dbReference>
<organism evidence="6 7">
    <name type="scientific">Nonomuraea wenchangensis</name>
    <dbReference type="NCBI Taxonomy" id="568860"/>
    <lineage>
        <taxon>Bacteria</taxon>
        <taxon>Bacillati</taxon>
        <taxon>Actinomycetota</taxon>
        <taxon>Actinomycetes</taxon>
        <taxon>Streptosporangiales</taxon>
        <taxon>Streptosporangiaceae</taxon>
        <taxon>Nonomuraea</taxon>
    </lineage>
</organism>
<evidence type="ECO:0000313" key="6">
    <source>
        <dbReference type="EMBL" id="SEU25751.1"/>
    </source>
</evidence>
<dbReference type="CDD" id="cd19481">
    <property type="entry name" value="RecA-like_protease"/>
    <property type="match status" value="1"/>
</dbReference>
<name>A0A1I0KLF8_9ACTN</name>
<dbReference type="GO" id="GO:0016887">
    <property type="term" value="F:ATP hydrolysis activity"/>
    <property type="evidence" value="ECO:0007669"/>
    <property type="project" value="InterPro"/>
</dbReference>
<protein>
    <submittedName>
        <fullName evidence="6">ATPase family associated with various cellular activities (AAA)</fullName>
    </submittedName>
</protein>
<evidence type="ECO:0000256" key="2">
    <source>
        <dbReference type="ARBA" id="ARBA00022741"/>
    </source>
</evidence>
<dbReference type="SUPFAM" id="SSF52540">
    <property type="entry name" value="P-loop containing nucleoside triphosphate hydrolases"/>
    <property type="match status" value="1"/>
</dbReference>
<dbReference type="Gene3D" id="3.40.50.300">
    <property type="entry name" value="P-loop containing nucleotide triphosphate hydrolases"/>
    <property type="match status" value="1"/>
</dbReference>
<dbReference type="STRING" id="568860.SAMN05421811_108321"/>
<dbReference type="EMBL" id="FOHX01000008">
    <property type="protein sequence ID" value="SEU25751.1"/>
    <property type="molecule type" value="Genomic_DNA"/>
</dbReference>
<dbReference type="PANTHER" id="PTHR23073">
    <property type="entry name" value="26S PROTEASOME REGULATORY SUBUNIT"/>
    <property type="match status" value="1"/>
</dbReference>
<evidence type="ECO:0000256" key="1">
    <source>
        <dbReference type="ARBA" id="ARBA00006914"/>
    </source>
</evidence>
<dbReference type="Proteomes" id="UP000199361">
    <property type="component" value="Unassembled WGS sequence"/>
</dbReference>
<keyword evidence="7" id="KW-1185">Reference proteome</keyword>
<evidence type="ECO:0000313" key="7">
    <source>
        <dbReference type="Proteomes" id="UP000199361"/>
    </source>
</evidence>
<dbReference type="InterPro" id="IPR003593">
    <property type="entry name" value="AAA+_ATPase"/>
</dbReference>
<proteinExistence type="inferred from homology"/>